<evidence type="ECO:0000313" key="2">
    <source>
        <dbReference type="Proteomes" id="UP000789405"/>
    </source>
</evidence>
<protein>
    <submittedName>
        <fullName evidence="1">25570_t:CDS:1</fullName>
    </submittedName>
</protein>
<dbReference type="EMBL" id="CAJVPY010000333">
    <property type="protein sequence ID" value="CAG8466509.1"/>
    <property type="molecule type" value="Genomic_DNA"/>
</dbReference>
<gene>
    <name evidence="1" type="ORF">DERYTH_LOCUS1254</name>
</gene>
<accession>A0A9N8VZG1</accession>
<name>A0A9N8VZG1_9GLOM</name>
<reference evidence="1" key="1">
    <citation type="submission" date="2021-06" db="EMBL/GenBank/DDBJ databases">
        <authorList>
            <person name="Kallberg Y."/>
            <person name="Tangrot J."/>
            <person name="Rosling A."/>
        </authorList>
    </citation>
    <scope>NUCLEOTIDE SEQUENCE</scope>
    <source>
        <strain evidence="1">MA453B</strain>
    </source>
</reference>
<evidence type="ECO:0000313" key="1">
    <source>
        <dbReference type="EMBL" id="CAG8466509.1"/>
    </source>
</evidence>
<organism evidence="1 2">
    <name type="scientific">Dentiscutata erythropus</name>
    <dbReference type="NCBI Taxonomy" id="1348616"/>
    <lineage>
        <taxon>Eukaryota</taxon>
        <taxon>Fungi</taxon>
        <taxon>Fungi incertae sedis</taxon>
        <taxon>Mucoromycota</taxon>
        <taxon>Glomeromycotina</taxon>
        <taxon>Glomeromycetes</taxon>
        <taxon>Diversisporales</taxon>
        <taxon>Gigasporaceae</taxon>
        <taxon>Dentiscutata</taxon>
    </lineage>
</organism>
<dbReference type="OrthoDB" id="2403434at2759"/>
<dbReference type="Proteomes" id="UP000789405">
    <property type="component" value="Unassembled WGS sequence"/>
</dbReference>
<dbReference type="AlphaFoldDB" id="A0A9N8VZG1"/>
<comment type="caution">
    <text evidence="1">The sequence shown here is derived from an EMBL/GenBank/DDBJ whole genome shotgun (WGS) entry which is preliminary data.</text>
</comment>
<sequence length="93" mass="10817">MFPTTLNWHVIFDLVYVQPDKRPIAEEINNTIHSWKLFLNDKSTEFFAQIKNADEMQEKFLTSDISAPSHFNVDHASKQFDFLPLKNTTSDNG</sequence>
<keyword evidence="2" id="KW-1185">Reference proteome</keyword>
<proteinExistence type="predicted"/>